<name>A0ABP7BUM4_9MICO</name>
<evidence type="ECO:0000313" key="1">
    <source>
        <dbReference type="EMBL" id="GAA3668324.1"/>
    </source>
</evidence>
<dbReference type="RefSeq" id="WP_221858111.1">
    <property type="nucleotide sequence ID" value="NZ_BAAAYV010000025.1"/>
</dbReference>
<comment type="caution">
    <text evidence="1">The sequence shown here is derived from an EMBL/GenBank/DDBJ whole genome shotgun (WGS) entry which is preliminary data.</text>
</comment>
<evidence type="ECO:0000313" key="2">
    <source>
        <dbReference type="Proteomes" id="UP001410795"/>
    </source>
</evidence>
<accession>A0ABP7BUM4</accession>
<organism evidence="1 2">
    <name type="scientific">Microbacterium marinilacus</name>
    <dbReference type="NCBI Taxonomy" id="415209"/>
    <lineage>
        <taxon>Bacteria</taxon>
        <taxon>Bacillati</taxon>
        <taxon>Actinomycetota</taxon>
        <taxon>Actinomycetes</taxon>
        <taxon>Micrococcales</taxon>
        <taxon>Microbacteriaceae</taxon>
        <taxon>Microbacterium</taxon>
    </lineage>
</organism>
<dbReference type="EMBL" id="BAAAYV010000025">
    <property type="protein sequence ID" value="GAA3668324.1"/>
    <property type="molecule type" value="Genomic_DNA"/>
</dbReference>
<proteinExistence type="predicted"/>
<protein>
    <submittedName>
        <fullName evidence="1">Uncharacterized protein</fullName>
    </submittedName>
</protein>
<reference evidence="2" key="1">
    <citation type="journal article" date="2019" name="Int. J. Syst. Evol. Microbiol.">
        <title>The Global Catalogue of Microorganisms (GCM) 10K type strain sequencing project: providing services to taxonomists for standard genome sequencing and annotation.</title>
        <authorList>
            <consortium name="The Broad Institute Genomics Platform"/>
            <consortium name="The Broad Institute Genome Sequencing Center for Infectious Disease"/>
            <person name="Wu L."/>
            <person name="Ma J."/>
        </authorList>
    </citation>
    <scope>NUCLEOTIDE SEQUENCE [LARGE SCALE GENOMIC DNA]</scope>
    <source>
        <strain evidence="2">JCM 16546</strain>
    </source>
</reference>
<keyword evidence="2" id="KW-1185">Reference proteome</keyword>
<gene>
    <name evidence="1" type="ORF">GCM10022202_32970</name>
</gene>
<sequence length="67" mass="7029">MTTLLGTPDPRPAPIAPHEHAWLTESRHATSEGVVVYVRCAGCDVRRVDLHALGAPAPAAMSVDVTG</sequence>
<dbReference type="Proteomes" id="UP001410795">
    <property type="component" value="Unassembled WGS sequence"/>
</dbReference>